<dbReference type="InterPro" id="IPR003961">
    <property type="entry name" value="FN3_dom"/>
</dbReference>
<organism evidence="8 9">
    <name type="scientific">Collinsella intestinalis</name>
    <dbReference type="NCBI Taxonomy" id="147207"/>
    <lineage>
        <taxon>Bacteria</taxon>
        <taxon>Bacillati</taxon>
        <taxon>Actinomycetota</taxon>
        <taxon>Coriobacteriia</taxon>
        <taxon>Coriobacteriales</taxon>
        <taxon>Coriobacteriaceae</taxon>
        <taxon>Collinsella</taxon>
    </lineage>
</organism>
<dbReference type="SUPFAM" id="SSF49785">
    <property type="entry name" value="Galactose-binding domain-like"/>
    <property type="match status" value="1"/>
</dbReference>
<dbReference type="Gene3D" id="2.60.40.1180">
    <property type="entry name" value="Golgi alpha-mannosidase II"/>
    <property type="match status" value="2"/>
</dbReference>
<dbReference type="InterPro" id="IPR013783">
    <property type="entry name" value="Ig-like_fold"/>
</dbReference>
<dbReference type="CDD" id="cd14752">
    <property type="entry name" value="GH31_N"/>
    <property type="match status" value="1"/>
</dbReference>
<dbReference type="InterPro" id="IPR051816">
    <property type="entry name" value="Glycosyl_Hydrolase_31"/>
</dbReference>
<dbReference type="Pfam" id="PF13802">
    <property type="entry name" value="Gal_mutarotas_2"/>
    <property type="match status" value="1"/>
</dbReference>
<dbReference type="GO" id="GO:0004553">
    <property type="term" value="F:hydrolase activity, hydrolyzing O-glycosyl compounds"/>
    <property type="evidence" value="ECO:0007669"/>
    <property type="project" value="InterPro"/>
</dbReference>
<evidence type="ECO:0000259" key="7">
    <source>
        <dbReference type="PROSITE" id="PS50853"/>
    </source>
</evidence>
<dbReference type="GO" id="GO:0005975">
    <property type="term" value="P:carbohydrate metabolic process"/>
    <property type="evidence" value="ECO:0007669"/>
    <property type="project" value="InterPro"/>
</dbReference>
<protein>
    <submittedName>
        <fullName evidence="8">Discoidin domain-containing protein</fullName>
    </submittedName>
</protein>
<evidence type="ECO:0000256" key="3">
    <source>
        <dbReference type="SAM" id="MobiDB-lite"/>
    </source>
</evidence>
<proteinExistence type="inferred from homology"/>
<comment type="similarity">
    <text evidence="1">Belongs to the glycosyl hydrolase 31 family.</text>
</comment>
<dbReference type="InterPro" id="IPR013780">
    <property type="entry name" value="Glyco_hydro_b"/>
</dbReference>
<evidence type="ECO:0000313" key="9">
    <source>
        <dbReference type="Proteomes" id="UP000738879"/>
    </source>
</evidence>
<dbReference type="InterPro" id="IPR000322">
    <property type="entry name" value="Glyco_hydro_31_TIM"/>
</dbReference>
<evidence type="ECO:0000256" key="2">
    <source>
        <dbReference type="ARBA" id="ARBA00023295"/>
    </source>
</evidence>
<dbReference type="Gene3D" id="2.60.120.260">
    <property type="entry name" value="Galactose-binding domain-like"/>
    <property type="match status" value="3"/>
</dbReference>
<dbReference type="InterPro" id="IPR000421">
    <property type="entry name" value="FA58C"/>
</dbReference>
<feature type="transmembrane region" description="Helical" evidence="4">
    <location>
        <begin position="1950"/>
        <end position="1970"/>
    </location>
</feature>
<dbReference type="SUPFAM" id="SSF49265">
    <property type="entry name" value="Fibronectin type III"/>
    <property type="match status" value="1"/>
</dbReference>
<dbReference type="PROSITE" id="PS50853">
    <property type="entry name" value="FN3"/>
    <property type="match status" value="1"/>
</dbReference>
<evidence type="ECO:0000256" key="4">
    <source>
        <dbReference type="SAM" id="Phobius"/>
    </source>
</evidence>
<dbReference type="Pfam" id="PF21365">
    <property type="entry name" value="Glyco_hydro_31_3rd"/>
    <property type="match status" value="1"/>
</dbReference>
<dbReference type="InterPro" id="IPR008979">
    <property type="entry name" value="Galactose-bd-like_sf"/>
</dbReference>
<accession>A0A943GQ28</accession>
<dbReference type="GO" id="GO:0030246">
    <property type="term" value="F:carbohydrate binding"/>
    <property type="evidence" value="ECO:0007669"/>
    <property type="project" value="InterPro"/>
</dbReference>
<dbReference type="SUPFAM" id="SSF74650">
    <property type="entry name" value="Galactose mutarotase-like"/>
    <property type="match status" value="1"/>
</dbReference>
<dbReference type="Gene3D" id="2.60.40.1760">
    <property type="entry name" value="glycosyl hydrolase (family 31)"/>
    <property type="match status" value="1"/>
</dbReference>
<keyword evidence="2" id="KW-0378">Hydrolase</keyword>
<dbReference type="Pfam" id="PF01055">
    <property type="entry name" value="Glyco_hydro_31_2nd"/>
    <property type="match status" value="1"/>
</dbReference>
<dbReference type="Gene3D" id="2.60.40.10">
    <property type="entry name" value="Immunoglobulins"/>
    <property type="match status" value="1"/>
</dbReference>
<keyword evidence="5" id="KW-0732">Signal</keyword>
<sequence length="1976" mass="214347">MSEDSIFKRNWVKGSAVLATAALSLVLATPAQAAPLAKVKSATQGATENVVEVTFQGGDGADVKGRITFLEEGVFRYNVDPTGTFDEYAVPRQADHVAHIQAQPDSDSSYSHPKATVEDKDGAYLIKSGSTTIKLDKESAKMQVLVKDKEVMSETSPLDLGDSTVQSVSAGKGEGFFGGGTQNGRFAHRGKSIKIANTNNWVDGGVASPNPFYWSSDGYGVLRNTFAEGTYDFADSDSNAAKLTHNENEFDAYYFLSDGTSRAAVAQDVLDGYFAVTGDPVLLPEYGFYLGHLNAYNRDSWTKEGPGKAWETKGGKPADQKGSVKYEHGMAADYVPDGTKPNESLNGHGPTVDSQNFKPKEFPREFSARQVIDDYQDNDMPFGWFLPNDGYGAGYGQNGYGITSNDKAKRDAAIDANVANLREFTTYANSHGVATGLWTQSNLEPRDGEKWHLQRDFKKEVEQGGISTLKTDVAWVGSGYSFGLNGIKKAYDIATSDEHKARVRPNIVTLDGWAGTQRYGGIWTGDQTGGNWEYIRFHLPTYIGQSLSGNPNVGSDMDGIFGGAPIIATRDYQWKTFTPTMLDMDGWGTYRKSPMTHGDPYTGISRMYLKLKAQLMPYIYTSAASAANINTGNGDTGLPMIRAMLLTDDSEFASGTATQYQYTFGKYFLVAPVYQNTADSKGNGDDVRNGIYLPNYGTNDNPTIWIDYFTGEQYRGGQVINNFDAPLWKLPLFVQAGAIVPMYEENNNPQAISETNRKGLDKTRRIVEFWPAGDSEYTLFEDDGKTINSNQKNVEGYGVVENVDYGTHVSTKITSKVSGDTATLTIGASTGSYAGYDANRSTTAVVNVSKEPSAITYGGKDVKRVESKEAFDKAKANGAGAEAVWYYEKTPDLNTTDEDEGFGKTEIKTTPKVYVFLPKTDVSKAEQVLVVKGFANSANLDADKENSKLTPAKLVSKEEDKTPTSIKLTWEKVAGATGYELMVDGVLNSVGDAFEFTHTDLSYHSTHTYQIRSRNAEGYSKWSDPIESTSLEDPWRNAPKPVETSWEGGYYGGFKESLALDHSLDDSHFHSDANAIGKAMVLNYGQAMMLDKFEYYPRNDAANGTVTKMRIETSLDGNHWSKPVELDWNKDNKVKTYEFPTGAAAQYVRLTPLASVGNFFSARELAVYKKDGTKMWEVGSNKQDPSVSENDFTNMKNYLGVENRAPHATTFNSQIAGHYADLNNNGVYDVYDYSFTMAKLDDGTKKGGKVSGSVEVVADKEHVAPGDVVTVSVMTRNARNANALGAVVNFMSDEFELQDSTIAGAPCVAGMENLSVAMTNFEDGKQSVNVAFANRGDKALFNGSETVATFKLKAKKEADVRLPYISMLVGPKLDVVELATDENGNLPEQPGGTRVELTQDDFNIKITNKGLPKDEDGTNVTKMIQGGSYGPLFDGVEYHDGNEGKGTFELKWEGKDDIVSIEDMNISFELKEPRALADVQLVNRMNQAGEVGGNGFLSKVAAVMTFEDGSTQKFEGGEFDKKQGIYTFAPSKENAAKKVVKVDIKPLETPDVHMLTISEINFSYVEGAPAPEEEVKELEQGDFDIRVTNEGYPVDDGENVKKLVQQGNYDGLFNGDNADRAFEFKWFIDAASFDEKVGLPANISFELKKPRALKNVELFNGAKTSNGSINKLEAVVTFEDKTTQEFKGGDYDKNQATYLFEISEENKDKKVAKVEIKPLESTGTATGLEKPNNRMLTIGEINFNYVEGAEKPEKPQVDKTELQAKYDELKGCKAEDYTVESWQPFAIALDEAAKVLADESASQDQVGAALDKLTAAYGALVKSDVAPQEKPDKSALEALVAEARMLDTEGKTPALVERLNAAIAGANAVLGDDAATDEQVKAAFDELKAAIDALKGDAGSEGNNGSDNNGGSNNGTTGNGSTGGQGSGNGAAGGLGGSNASGLPQTGDPAAVAVAATGISGAIAAFFGTFRRRKDK</sequence>
<dbReference type="EMBL" id="JAGZJA010000006">
    <property type="protein sequence ID" value="MBS5147116.1"/>
    <property type="molecule type" value="Genomic_DNA"/>
</dbReference>
<feature type="region of interest" description="Disordered" evidence="3">
    <location>
        <begin position="1897"/>
        <end position="1947"/>
    </location>
</feature>
<dbReference type="InterPro" id="IPR011013">
    <property type="entry name" value="Gal_mutarotase_sf_dom"/>
</dbReference>
<keyword evidence="4" id="KW-0812">Transmembrane</keyword>
<dbReference type="CDD" id="cd00063">
    <property type="entry name" value="FN3"/>
    <property type="match status" value="1"/>
</dbReference>
<dbReference type="SUPFAM" id="SSF51445">
    <property type="entry name" value="(Trans)glycosidases"/>
    <property type="match status" value="1"/>
</dbReference>
<dbReference type="PROSITE" id="PS50022">
    <property type="entry name" value="FA58C_3"/>
    <property type="match status" value="1"/>
</dbReference>
<dbReference type="PROSITE" id="PS51318">
    <property type="entry name" value="TAT"/>
    <property type="match status" value="1"/>
</dbReference>
<keyword evidence="2" id="KW-0326">Glycosidase</keyword>
<dbReference type="InterPro" id="IPR017853">
    <property type="entry name" value="GH"/>
</dbReference>
<name>A0A943GQ28_9ACTN</name>
<dbReference type="CDD" id="cd08759">
    <property type="entry name" value="Type_III_cohesin_like"/>
    <property type="match status" value="1"/>
</dbReference>
<keyword evidence="4" id="KW-0472">Membrane</keyword>
<dbReference type="InterPro" id="IPR008965">
    <property type="entry name" value="CBM2/CBM3_carb-bd_dom_sf"/>
</dbReference>
<dbReference type="InterPro" id="IPR025887">
    <property type="entry name" value="Glyco_hydro_31_N_dom"/>
</dbReference>
<dbReference type="Pfam" id="PF17137">
    <property type="entry name" value="DUF5110"/>
    <property type="match status" value="1"/>
</dbReference>
<dbReference type="PANTHER" id="PTHR43863">
    <property type="entry name" value="HYDROLASE, PUTATIVE (AFU_ORTHOLOGUE AFUA_1G03140)-RELATED"/>
    <property type="match status" value="1"/>
</dbReference>
<feature type="region of interest" description="Disordered" evidence="3">
    <location>
        <begin position="332"/>
        <end position="359"/>
    </location>
</feature>
<evidence type="ECO:0000313" key="8">
    <source>
        <dbReference type="EMBL" id="MBS5147116.1"/>
    </source>
</evidence>
<comment type="caution">
    <text evidence="8">The sequence shown here is derived from an EMBL/GenBank/DDBJ whole genome shotgun (WGS) entry which is preliminary data.</text>
</comment>
<feature type="compositionally biased region" description="Low complexity" evidence="3">
    <location>
        <begin position="1897"/>
        <end position="1916"/>
    </location>
</feature>
<dbReference type="InterPro" id="IPR036116">
    <property type="entry name" value="FN3_sf"/>
</dbReference>
<feature type="signal peptide" evidence="5">
    <location>
        <begin position="1"/>
        <end position="33"/>
    </location>
</feature>
<feature type="compositionally biased region" description="Gly residues" evidence="3">
    <location>
        <begin position="1917"/>
        <end position="1939"/>
    </location>
</feature>
<dbReference type="Pfam" id="PF07554">
    <property type="entry name" value="FIVAR"/>
    <property type="match status" value="2"/>
</dbReference>
<dbReference type="Gene3D" id="1.20.1270.70">
    <property type="entry name" value="Designed single chain three-helix bundle"/>
    <property type="match status" value="1"/>
</dbReference>
<gene>
    <name evidence="8" type="ORF">KHY67_05375</name>
</gene>
<feature type="domain" description="F5/8 type C" evidence="6">
    <location>
        <begin position="1023"/>
        <end position="1170"/>
    </location>
</feature>
<dbReference type="InterPro" id="IPR033403">
    <property type="entry name" value="DUF5110"/>
</dbReference>
<dbReference type="Gene3D" id="3.20.20.80">
    <property type="entry name" value="Glycosidases"/>
    <property type="match status" value="1"/>
</dbReference>
<evidence type="ECO:0000256" key="5">
    <source>
        <dbReference type="SAM" id="SignalP"/>
    </source>
</evidence>
<dbReference type="Pfam" id="PF00754">
    <property type="entry name" value="F5_F8_type_C"/>
    <property type="match status" value="1"/>
</dbReference>
<dbReference type="SUPFAM" id="SSF51011">
    <property type="entry name" value="Glycosyl hydrolase domain"/>
    <property type="match status" value="1"/>
</dbReference>
<dbReference type="SUPFAM" id="SSF49384">
    <property type="entry name" value="Carbohydrate-binding domain"/>
    <property type="match status" value="1"/>
</dbReference>
<dbReference type="InterPro" id="IPR006311">
    <property type="entry name" value="TAT_signal"/>
</dbReference>
<dbReference type="Gene3D" id="1.20.1270.90">
    <property type="entry name" value="AF1782-like"/>
    <property type="match status" value="1"/>
</dbReference>
<dbReference type="InterPro" id="IPR048395">
    <property type="entry name" value="Glyco_hydro_31_C"/>
</dbReference>
<feature type="chain" id="PRO_5037947682" evidence="5">
    <location>
        <begin position="34"/>
        <end position="1976"/>
    </location>
</feature>
<dbReference type="PANTHER" id="PTHR43863:SF2">
    <property type="entry name" value="MALTASE-GLUCOAMYLASE"/>
    <property type="match status" value="1"/>
</dbReference>
<evidence type="ECO:0000259" key="6">
    <source>
        <dbReference type="PROSITE" id="PS50022"/>
    </source>
</evidence>
<dbReference type="Proteomes" id="UP000738879">
    <property type="component" value="Unassembled WGS sequence"/>
</dbReference>
<keyword evidence="4" id="KW-1133">Transmembrane helix</keyword>
<evidence type="ECO:0000256" key="1">
    <source>
        <dbReference type="ARBA" id="ARBA00007806"/>
    </source>
</evidence>
<dbReference type="Gene3D" id="2.60.40.680">
    <property type="match status" value="1"/>
</dbReference>
<feature type="domain" description="Fibronectin type-III" evidence="7">
    <location>
        <begin position="950"/>
        <end position="1033"/>
    </location>
</feature>
<reference evidence="8" key="1">
    <citation type="submission" date="2021-02" db="EMBL/GenBank/DDBJ databases">
        <title>Infant gut strain persistence is associated with maternal origin, phylogeny, and functional potential including surface adhesion and iron acquisition.</title>
        <authorList>
            <person name="Lou Y.C."/>
        </authorList>
    </citation>
    <scope>NUCLEOTIDE SEQUENCE</scope>
    <source>
        <strain evidence="8">L3_128_245G1_dasL3_128_245G1_concoct_49</strain>
    </source>
</reference>